<keyword evidence="3" id="KW-1185">Reference proteome</keyword>
<organism evidence="2 3">
    <name type="scientific">Komagataeibacter oboediens</name>
    <dbReference type="NCBI Taxonomy" id="65958"/>
    <lineage>
        <taxon>Bacteria</taxon>
        <taxon>Pseudomonadati</taxon>
        <taxon>Pseudomonadota</taxon>
        <taxon>Alphaproteobacteria</taxon>
        <taxon>Acetobacterales</taxon>
        <taxon>Acetobacteraceae</taxon>
        <taxon>Komagataeibacter</taxon>
    </lineage>
</organism>
<protein>
    <submittedName>
        <fullName evidence="2">NAD(P)H-binding protein</fullName>
    </submittedName>
</protein>
<dbReference type="PANTHER" id="PTHR43355">
    <property type="entry name" value="FLAVIN REDUCTASE (NADPH)"/>
    <property type="match status" value="1"/>
</dbReference>
<gene>
    <name evidence="2" type="ORF">HNO79_13660</name>
</gene>
<evidence type="ECO:0000313" key="2">
    <source>
        <dbReference type="EMBL" id="MBT0676424.1"/>
    </source>
</evidence>
<proteinExistence type="predicted"/>
<dbReference type="GeneID" id="79188794"/>
<dbReference type="Gene3D" id="3.40.50.720">
    <property type="entry name" value="NAD(P)-binding Rossmann-like Domain"/>
    <property type="match status" value="1"/>
</dbReference>
<dbReference type="SUPFAM" id="SSF51735">
    <property type="entry name" value="NAD(P)-binding Rossmann-fold domains"/>
    <property type="match status" value="1"/>
</dbReference>
<comment type="caution">
    <text evidence="2">The sequence shown here is derived from an EMBL/GenBank/DDBJ whole genome shotgun (WGS) entry which is preliminary data.</text>
</comment>
<dbReference type="InterPro" id="IPR036291">
    <property type="entry name" value="NAD(P)-bd_dom_sf"/>
</dbReference>
<sequence>MTKILILGAHGKIARVATRLLLEKNDEELTLYLRNAPRLASLHGNDRIKIIEGDVLDEPVLEAAMQGQDVVYANLSGDMEKQARTIVRAMDKAGMRRLIFISSMGIYDEVPGEQYGKVLDPYRRSAAVIEASDLDYTIIRPAWLSDTDEISYGTTIKGEEFANPHADVSRKSVADLIVKLITTKGQHVRESLGVNAR</sequence>
<evidence type="ECO:0000313" key="3">
    <source>
        <dbReference type="Proteomes" id="UP001519538"/>
    </source>
</evidence>
<dbReference type="InterPro" id="IPR051606">
    <property type="entry name" value="Polyketide_Oxido-like"/>
</dbReference>
<name>A0ABS5SQE2_9PROT</name>
<evidence type="ECO:0000259" key="1">
    <source>
        <dbReference type="Pfam" id="PF13460"/>
    </source>
</evidence>
<accession>A0ABS5SQE2</accession>
<dbReference type="Pfam" id="PF13460">
    <property type="entry name" value="NAD_binding_10"/>
    <property type="match status" value="1"/>
</dbReference>
<reference evidence="2 3" key="1">
    <citation type="journal article" date="2021" name="Astrobiology">
        <title>Bacterial Cellulose Retains Robustness but Its Synthesis Declines After Exposure to a Mars-Like Environment Simulated Outside the International Space Station.</title>
        <authorList>
            <person name="Orlovska I."/>
            <person name="Podolich O."/>
            <person name="Kukharenko O."/>
            <person name="Zaets I."/>
            <person name="Reva O."/>
            <person name="Khirunenko L."/>
            <person name="Zmejkoski D."/>
            <person name="Rogalsky S."/>
            <person name="Barh D."/>
            <person name="Tiwari S."/>
            <person name="Kumavath R."/>
            <person name="Goes-Neto A."/>
            <person name="Azevedo V."/>
            <person name="Brenig B."/>
            <person name="Ghosh P."/>
            <person name="de Vera J.P."/>
            <person name="Kozyrovska N."/>
        </authorList>
    </citation>
    <scope>NUCLEOTIDE SEQUENCE [LARGE SCALE GENOMIC DNA]</scope>
    <source>
        <strain evidence="2 3">IMBG 311</strain>
    </source>
</reference>
<dbReference type="InterPro" id="IPR016040">
    <property type="entry name" value="NAD(P)-bd_dom"/>
</dbReference>
<dbReference type="PANTHER" id="PTHR43355:SF2">
    <property type="entry name" value="FLAVIN REDUCTASE (NADPH)"/>
    <property type="match status" value="1"/>
</dbReference>
<dbReference type="Proteomes" id="UP001519538">
    <property type="component" value="Unassembled WGS sequence"/>
</dbReference>
<dbReference type="EMBL" id="JABLUU010000018">
    <property type="protein sequence ID" value="MBT0676424.1"/>
    <property type="molecule type" value="Genomic_DNA"/>
</dbReference>
<feature type="domain" description="NAD(P)-binding" evidence="1">
    <location>
        <begin position="8"/>
        <end position="183"/>
    </location>
</feature>
<dbReference type="RefSeq" id="WP_214165580.1">
    <property type="nucleotide sequence ID" value="NZ_JABLUU010000018.1"/>
</dbReference>